<evidence type="ECO:0000313" key="2">
    <source>
        <dbReference type="EMBL" id="SDI43854.1"/>
    </source>
</evidence>
<dbReference type="Gene3D" id="1.10.10.10">
    <property type="entry name" value="Winged helix-like DNA-binding domain superfamily/Winged helix DNA-binding domain"/>
    <property type="match status" value="1"/>
</dbReference>
<dbReference type="SUPFAM" id="SSF46785">
    <property type="entry name" value="Winged helix' DNA-binding domain"/>
    <property type="match status" value="1"/>
</dbReference>
<gene>
    <name evidence="2" type="ORF">SAMN05443529_1399</name>
</gene>
<dbReference type="InterPro" id="IPR051534">
    <property type="entry name" value="CBASS_pafABC_assoc_protein"/>
</dbReference>
<keyword evidence="3" id="KW-1185">Reference proteome</keyword>
<dbReference type="PANTHER" id="PTHR34580:SF3">
    <property type="entry name" value="PROTEIN PAFB"/>
    <property type="match status" value="1"/>
</dbReference>
<dbReference type="PANTHER" id="PTHR34580">
    <property type="match status" value="1"/>
</dbReference>
<dbReference type="InterPro" id="IPR036388">
    <property type="entry name" value="WH-like_DNA-bd_sf"/>
</dbReference>
<sequence>MPKNDNMLAILWMLSSSKKITAKQIAEKLELNIRTVYRYIDSLSASGVPIISDSGHNGGYSLINEFHQAPLVFDIEEKKHFSMQLLMQRTQAIRLVMF</sequence>
<dbReference type="EMBL" id="FNCP01000039">
    <property type="protein sequence ID" value="SDI43854.1"/>
    <property type="molecule type" value="Genomic_DNA"/>
</dbReference>
<accession>A0A1G8KKC3</accession>
<evidence type="ECO:0000259" key="1">
    <source>
        <dbReference type="Pfam" id="PF08279"/>
    </source>
</evidence>
<dbReference type="InterPro" id="IPR013196">
    <property type="entry name" value="HTH_11"/>
</dbReference>
<proteinExistence type="predicted"/>
<reference evidence="3" key="1">
    <citation type="submission" date="2016-10" db="EMBL/GenBank/DDBJ databases">
        <authorList>
            <person name="Varghese N."/>
            <person name="Submissions S."/>
        </authorList>
    </citation>
    <scope>NUCLEOTIDE SEQUENCE [LARGE SCALE GENOMIC DNA]</scope>
    <source>
        <strain evidence="3">DSM 8344</strain>
    </source>
</reference>
<feature type="domain" description="Helix-turn-helix type 11" evidence="1">
    <location>
        <begin position="8"/>
        <end position="60"/>
    </location>
</feature>
<dbReference type="InterPro" id="IPR036390">
    <property type="entry name" value="WH_DNA-bd_sf"/>
</dbReference>
<dbReference type="Proteomes" id="UP000198656">
    <property type="component" value="Unassembled WGS sequence"/>
</dbReference>
<name>A0A1G8KKC3_9FIRM</name>
<dbReference type="STRING" id="1121419.SAMN05443529_1399"/>
<protein>
    <submittedName>
        <fullName evidence="2">HTH domain-containing protein</fullName>
    </submittedName>
</protein>
<dbReference type="AlphaFoldDB" id="A0A1G8KKC3"/>
<evidence type="ECO:0000313" key="3">
    <source>
        <dbReference type="Proteomes" id="UP000198656"/>
    </source>
</evidence>
<dbReference type="Pfam" id="PF08279">
    <property type="entry name" value="HTH_11"/>
    <property type="match status" value="1"/>
</dbReference>
<organism evidence="2 3">
    <name type="scientific">Desulfosporosinus hippei DSM 8344</name>
    <dbReference type="NCBI Taxonomy" id="1121419"/>
    <lineage>
        <taxon>Bacteria</taxon>
        <taxon>Bacillati</taxon>
        <taxon>Bacillota</taxon>
        <taxon>Clostridia</taxon>
        <taxon>Eubacteriales</taxon>
        <taxon>Desulfitobacteriaceae</taxon>
        <taxon>Desulfosporosinus</taxon>
    </lineage>
</organism>